<comment type="caution">
    <text evidence="2">The sequence shown here is derived from an EMBL/GenBank/DDBJ whole genome shotgun (WGS) entry which is preliminary data.</text>
</comment>
<evidence type="ECO:0000313" key="3">
    <source>
        <dbReference type="Proteomes" id="UP000215902"/>
    </source>
</evidence>
<gene>
    <name evidence="2" type="ORF">BOX15_Mlig015105g5</name>
</gene>
<feature type="region of interest" description="Disordered" evidence="1">
    <location>
        <begin position="1200"/>
        <end position="1402"/>
    </location>
</feature>
<feature type="compositionally biased region" description="Low complexity" evidence="1">
    <location>
        <begin position="686"/>
        <end position="704"/>
    </location>
</feature>
<sequence length="1632" mass="175035">FLIAGQQFSIDQVVSMRRAGSPNPSSLTSSSLDDESEANVNVPRKKRFISTNGSSKDAYQTQWSPMVPQASSHNRDSDESDSDIDTGAGNIDSTGVATSDCDYQCTESYMAPSVSDIVPGESDEPLLVLLNHLKDVKAAFCRRQNLFDSITSCRRLISRQLLAGLHLSEHRFQILEQCCNLWNSVATSSGKRLRVGKPLFEVKALLLELFLSVEPSFSERIRDMKFFCVCAMETCSLFLIHNSTADCQRVLGFTKAYYNEAKVYFSGGNVDLRHFSNSVALTMIKMQLEIWFMDGRNKDHKVLDYENLLLDLVSDAKLNMHSLRFISLLYRFGLQRFQDGKFSDAIHWLSVAFNLAKSSSVRMASFDKAILLRLYAETLLQEGSKESIATGVTVAGMANELQDSAIGRYLSFRFSIVSYIKGLGQFTGALEQLTRLAACKDFCWPIAKAAIEFQAYCINKIINSDGELLRMPELIGLSVTMATEKLQLTRGKLAFVGLLQLQVLLLNDSTQTEATAHGAKLLATLSLKESESRYIHSRLPDLAKLVNTGSQSAAAAETTTTATTITTITTITTTETTAATAETKAITTAAKSTSSVTTSSNVKFTVAKNFITDESSRPPRLPQSPPFPPPSPVPLSPRVQPLPPKSVPSSSYAAQLNTLSSKYQSIMSTMNRLRSEAPSYWQSLAPGGAAPAAAGPSSDTTAAPNESLDEAFPAIDKCLPDRPSSAFSRSDTPMFARSPATRLDSLLNAKMQKESSSESAGNASAYESLDRKVYKESLLKSTASASVYESLDKKTQKASSFESPANASVYESLDKKTQKASSFESPANASVYESLDKKILKEPSFESPANASAYESLDKKTQKASSFKSPANASVYETLDKKILKEPSFESPATTSVYETLEKLILSQNSDKNAARFSQTGGSTDLIRSPNEEFTCESQSATLSVAPTSRKRSLSQTSAASSCHGRNTKVKLDEEHITSPILEDSYSTLTLAVANGLDSTGVLPPVNTVKEFSEAEVQVKKNASTNCTANKSSQALCSNANPLTAPDMPPPAVEYVRYAAEQTCDSKSTVCRQSAVSSTHNAAGSTDFNAVPQSPIFNRSRVCRQLGAIDLSASKFTASSATLSSSHALTHNETSAAQSNSKSTIQFTELKKSTEELTVVDSSRPNSAKASVPTSECSTVESSNQTSAKVTIPDCLAVESSGHASSKVSVPTSVRSTVESSHQSAAESSSHASSKVSVPTSVRSTVESSHQPTAEPSSHTTSQNSIPTSYKPTVKSSDQNTAENSVPTSNHSIVESSGQTASEASVSLRAKHSNAEPSGKNTGEASVPRSSYSRDTSPDELVEKSTDATVNESSTSQTDAAKSSTQSTMAEVPSGDIEPHFFNDQLESPGATSQAPTPVAAEEHLTEQCGDEGVNNKSKLQEQQQAPRFSQMLSLSSLSLSNASAGTETAKPPPQQQPLFKLSEVSSIDNNNSFVVDASAVFSSESNRPSNQPTSVLPLALKENLIRSPYLPLPGLKKSVDPPPPPSTPCFWTSAASSSVGHSTPLPGLLSAAAAGRSELFSLAQSEMFACGSGPQQHQQQQKQSKPQARSFNFKSFGRRRLAPVDLDASQSTGSSPEPSGSGVPESPINID</sequence>
<organism evidence="2 3">
    <name type="scientific">Macrostomum lignano</name>
    <dbReference type="NCBI Taxonomy" id="282301"/>
    <lineage>
        <taxon>Eukaryota</taxon>
        <taxon>Metazoa</taxon>
        <taxon>Spiralia</taxon>
        <taxon>Lophotrochozoa</taxon>
        <taxon>Platyhelminthes</taxon>
        <taxon>Rhabditophora</taxon>
        <taxon>Macrostomorpha</taxon>
        <taxon>Macrostomida</taxon>
        <taxon>Macrostomidae</taxon>
        <taxon>Macrostomum</taxon>
    </lineage>
</organism>
<feature type="compositionally biased region" description="Polar residues" evidence="1">
    <location>
        <begin position="1347"/>
        <end position="1369"/>
    </location>
</feature>
<feature type="compositionally biased region" description="Polar residues" evidence="1">
    <location>
        <begin position="49"/>
        <end position="72"/>
    </location>
</feature>
<dbReference type="STRING" id="282301.A0A267EAN4"/>
<proteinExistence type="predicted"/>
<name>A0A267EAN4_9PLAT</name>
<feature type="compositionally biased region" description="Polar residues" evidence="1">
    <location>
        <begin position="1160"/>
        <end position="1184"/>
    </location>
</feature>
<accession>A0A267EAN4</accession>
<feature type="compositionally biased region" description="Low complexity" evidence="1">
    <location>
        <begin position="1572"/>
        <end position="1588"/>
    </location>
</feature>
<feature type="region of interest" description="Disordered" evidence="1">
    <location>
        <begin position="1571"/>
        <end position="1632"/>
    </location>
</feature>
<feature type="region of interest" description="Disordered" evidence="1">
    <location>
        <begin position="17"/>
        <end position="95"/>
    </location>
</feature>
<feature type="region of interest" description="Disordered" evidence="1">
    <location>
        <begin position="611"/>
        <end position="650"/>
    </location>
</feature>
<reference evidence="2 3" key="1">
    <citation type="submission" date="2017-06" db="EMBL/GenBank/DDBJ databases">
        <title>A platform for efficient transgenesis in Macrostomum lignano, a flatworm model organism for stem cell research.</title>
        <authorList>
            <person name="Berezikov E."/>
        </authorList>
    </citation>
    <scope>NUCLEOTIDE SEQUENCE [LARGE SCALE GENOMIC DNA]</scope>
    <source>
        <strain evidence="2">DV1</strain>
        <tissue evidence="2">Whole organism</tissue>
    </source>
</reference>
<feature type="compositionally biased region" description="Pro residues" evidence="1">
    <location>
        <begin position="619"/>
        <end position="646"/>
    </location>
</feature>
<feature type="compositionally biased region" description="Low complexity" evidence="1">
    <location>
        <begin position="21"/>
        <end position="31"/>
    </location>
</feature>
<feature type="non-terminal residue" evidence="2">
    <location>
        <position position="1"/>
    </location>
</feature>
<evidence type="ECO:0000256" key="1">
    <source>
        <dbReference type="SAM" id="MobiDB-lite"/>
    </source>
</evidence>
<feature type="compositionally biased region" description="Low complexity" evidence="1">
    <location>
        <begin position="1610"/>
        <end position="1632"/>
    </location>
</feature>
<evidence type="ECO:0000313" key="2">
    <source>
        <dbReference type="EMBL" id="PAA58640.1"/>
    </source>
</evidence>
<feature type="compositionally biased region" description="Polar residues" evidence="1">
    <location>
        <begin position="1315"/>
        <end position="1335"/>
    </location>
</feature>
<feature type="region of interest" description="Disordered" evidence="1">
    <location>
        <begin position="1156"/>
        <end position="1184"/>
    </location>
</feature>
<dbReference type="Proteomes" id="UP000215902">
    <property type="component" value="Unassembled WGS sequence"/>
</dbReference>
<feature type="compositionally biased region" description="Polar residues" evidence="1">
    <location>
        <begin position="1202"/>
        <end position="1217"/>
    </location>
</feature>
<feature type="region of interest" description="Disordered" evidence="1">
    <location>
        <begin position="719"/>
        <end position="739"/>
    </location>
</feature>
<protein>
    <submittedName>
        <fullName evidence="2">Uncharacterized protein</fullName>
    </submittedName>
</protein>
<dbReference type="EMBL" id="NIVC01002351">
    <property type="protein sequence ID" value="PAA58640.1"/>
    <property type="molecule type" value="Genomic_DNA"/>
</dbReference>
<keyword evidence="3" id="KW-1185">Reference proteome</keyword>
<feature type="compositionally biased region" description="Low complexity" evidence="1">
    <location>
        <begin position="1218"/>
        <end position="1238"/>
    </location>
</feature>
<feature type="region of interest" description="Disordered" evidence="1">
    <location>
        <begin position="686"/>
        <end position="705"/>
    </location>
</feature>
<feature type="compositionally biased region" description="Polar residues" evidence="1">
    <location>
        <begin position="1239"/>
        <end position="1305"/>
    </location>
</feature>